<evidence type="ECO:0000313" key="1">
    <source>
        <dbReference type="EMBL" id="KAK0167972.1"/>
    </source>
</evidence>
<name>A0AA39FE99_MICHY</name>
<protein>
    <submittedName>
        <fullName evidence="1">Uncharacterized protein</fullName>
    </submittedName>
</protein>
<proteinExistence type="predicted"/>
<comment type="caution">
    <text evidence="1">The sequence shown here is derived from an EMBL/GenBank/DDBJ whole genome shotgun (WGS) entry which is preliminary data.</text>
</comment>
<gene>
    <name evidence="1" type="ORF">PV327_001818</name>
</gene>
<keyword evidence="2" id="KW-1185">Reference proteome</keyword>
<reference evidence="1" key="1">
    <citation type="journal article" date="2023" name="bioRxiv">
        <title>Scaffold-level genome assemblies of two parasitoid biocontrol wasps reveal the parthenogenesis mechanism and an associated novel virus.</title>
        <authorList>
            <person name="Inwood S."/>
            <person name="Skelly J."/>
            <person name="Guhlin J."/>
            <person name="Harrop T."/>
            <person name="Goldson S."/>
            <person name="Dearden P."/>
        </authorList>
    </citation>
    <scope>NUCLEOTIDE SEQUENCE</scope>
    <source>
        <strain evidence="1">Lincoln</strain>
        <tissue evidence="1">Whole body</tissue>
    </source>
</reference>
<dbReference type="Proteomes" id="UP001168972">
    <property type="component" value="Unassembled WGS sequence"/>
</dbReference>
<dbReference type="AlphaFoldDB" id="A0AA39FE99"/>
<accession>A0AA39FE99</accession>
<evidence type="ECO:0000313" key="2">
    <source>
        <dbReference type="Proteomes" id="UP001168972"/>
    </source>
</evidence>
<organism evidence="1 2">
    <name type="scientific">Microctonus hyperodae</name>
    <name type="common">Parasitoid wasp</name>
    <dbReference type="NCBI Taxonomy" id="165561"/>
    <lineage>
        <taxon>Eukaryota</taxon>
        <taxon>Metazoa</taxon>
        <taxon>Ecdysozoa</taxon>
        <taxon>Arthropoda</taxon>
        <taxon>Hexapoda</taxon>
        <taxon>Insecta</taxon>
        <taxon>Pterygota</taxon>
        <taxon>Neoptera</taxon>
        <taxon>Endopterygota</taxon>
        <taxon>Hymenoptera</taxon>
        <taxon>Apocrita</taxon>
        <taxon>Ichneumonoidea</taxon>
        <taxon>Braconidae</taxon>
        <taxon>Euphorinae</taxon>
        <taxon>Microctonus</taxon>
    </lineage>
</organism>
<reference evidence="1" key="2">
    <citation type="submission" date="2023-03" db="EMBL/GenBank/DDBJ databases">
        <authorList>
            <person name="Inwood S.N."/>
            <person name="Skelly J.G."/>
            <person name="Guhlin J."/>
            <person name="Harrop T.W.R."/>
            <person name="Goldson S.G."/>
            <person name="Dearden P.K."/>
        </authorList>
    </citation>
    <scope>NUCLEOTIDE SEQUENCE</scope>
    <source>
        <strain evidence="1">Lincoln</strain>
        <tissue evidence="1">Whole body</tissue>
    </source>
</reference>
<sequence>MEADQELIALKKLRDELMETALTRRDKLSEHLKTQKTKRKNVKITLANETTFLKDVQFPEHVAELIKLTQNAVGFMYNNINKKWIKDSIWLYNVDVSMKSLNFNLDLTVDQKDDNNEIIDIMCHFNEGIDSSLFQEIYPWVLSTTKDKNFSFLMSAFSEYNEKYILRKKILFKLVNKKFVTIKKCTEEEGGLIIYIHSPKSLEKYYAEYLWKLKMNLITKSIDHCFTIDCLDQDFVDANQNVIEDFCKRGLKRDQLEKLWNDLCFAIDQYE</sequence>
<dbReference type="EMBL" id="JAQQBR010001831">
    <property type="protein sequence ID" value="KAK0167972.1"/>
    <property type="molecule type" value="Genomic_DNA"/>
</dbReference>